<accession>A0A7Y0ZUJ2</accession>
<proteinExistence type="predicted"/>
<comment type="caution">
    <text evidence="1">The sequence shown here is derived from an EMBL/GenBank/DDBJ whole genome shotgun (WGS) entry which is preliminary data.</text>
</comment>
<evidence type="ECO:0000313" key="2">
    <source>
        <dbReference type="Proteomes" id="UP000552560"/>
    </source>
</evidence>
<dbReference type="Proteomes" id="UP000552560">
    <property type="component" value="Unassembled WGS sequence"/>
</dbReference>
<dbReference type="InterPro" id="IPR032869">
    <property type="entry name" value="WHH_dom_containing"/>
</dbReference>
<dbReference type="AlphaFoldDB" id="A0A7Y0ZUJ2"/>
<dbReference type="PANTHER" id="PTHR32305:SF15">
    <property type="entry name" value="PROTEIN RHSA-RELATED"/>
    <property type="match status" value="1"/>
</dbReference>
<dbReference type="InterPro" id="IPR050708">
    <property type="entry name" value="T6SS_VgrG/RHS"/>
</dbReference>
<dbReference type="NCBIfam" id="TIGR03696">
    <property type="entry name" value="Rhs_assc_core"/>
    <property type="match status" value="1"/>
</dbReference>
<dbReference type="Gene3D" id="2.180.10.10">
    <property type="entry name" value="RHS repeat-associated core"/>
    <property type="match status" value="1"/>
</dbReference>
<dbReference type="InterPro" id="IPR022385">
    <property type="entry name" value="Rhs_assc_core"/>
</dbReference>
<name>A0A7Y0ZUJ2_PSEVE</name>
<dbReference type="OrthoDB" id="6043530at2"/>
<dbReference type="PRINTS" id="PR00394">
    <property type="entry name" value="RHSPROTEIN"/>
</dbReference>
<dbReference type="EMBL" id="JAAQWE010000016">
    <property type="protein sequence ID" value="NMX98307.1"/>
    <property type="molecule type" value="Genomic_DNA"/>
</dbReference>
<protein>
    <submittedName>
        <fullName evidence="1">Type IV secretion protein Rhs</fullName>
    </submittedName>
</protein>
<evidence type="ECO:0000313" key="1">
    <source>
        <dbReference type="EMBL" id="NMX98307.1"/>
    </source>
</evidence>
<gene>
    <name evidence="1" type="ORF">HBO43_17020</name>
</gene>
<dbReference type="PANTHER" id="PTHR32305">
    <property type="match status" value="1"/>
</dbReference>
<reference evidence="1 2" key="1">
    <citation type="journal article" date="2020" name="Front. Microbiol.">
        <title>Genetic Organization of the aprX-lipA2 Operon Affects the Proteolytic Potential of Pseudomonas Species in Milk.</title>
        <authorList>
            <person name="Maier C."/>
            <person name="Huptas C."/>
            <person name="von Neubeck M."/>
            <person name="Scherer S."/>
            <person name="Wenning M."/>
            <person name="Lucking G."/>
        </authorList>
    </citation>
    <scope>NUCLEOTIDE SEQUENCE [LARGE SCALE GENOMIC DNA]</scope>
    <source>
        <strain evidence="1 2">WS 4671</strain>
    </source>
</reference>
<sequence length="183" mass="20941">MEVREPYYIEEQNLRFQGQYLDRETGLHFNTFRFYDPDVGRFTTPDPIGLEGGLNLYQYAPNPIGWADPWGWAYAGVDFTGSSDLYPIKGSHRSIVTIKMQGSKSRDFTQAYKEPGIPRSAKKHYTWHQVDDFDAKSGNTTMQLVRKSAYEATYPHGGSVAQYEKHFKIKGRTCLNKSATLHS</sequence>
<dbReference type="Pfam" id="PF14414">
    <property type="entry name" value="WHH"/>
    <property type="match status" value="1"/>
</dbReference>
<organism evidence="1 2">
    <name type="scientific">Pseudomonas veronii</name>
    <dbReference type="NCBI Taxonomy" id="76761"/>
    <lineage>
        <taxon>Bacteria</taxon>
        <taxon>Pseudomonadati</taxon>
        <taxon>Pseudomonadota</taxon>
        <taxon>Gammaproteobacteria</taxon>
        <taxon>Pseudomonadales</taxon>
        <taxon>Pseudomonadaceae</taxon>
        <taxon>Pseudomonas</taxon>
    </lineage>
</organism>